<evidence type="ECO:0000313" key="2">
    <source>
        <dbReference type="Proteomes" id="UP001180481"/>
    </source>
</evidence>
<dbReference type="RefSeq" id="WP_309531508.1">
    <property type="nucleotide sequence ID" value="NZ_CP133721.1"/>
</dbReference>
<dbReference type="EMBL" id="CP133721">
    <property type="protein sequence ID" value="WMW77124.1"/>
    <property type="molecule type" value="Genomic_DNA"/>
</dbReference>
<reference evidence="1" key="1">
    <citation type="submission" date="2023-09" db="EMBL/GenBank/DDBJ databases">
        <title>Flavobacterium sp. 20NA77.7 isolated from freshwater.</title>
        <authorList>
            <person name="Le V."/>
            <person name="Ko S.-R."/>
            <person name="Ahn C.-Y."/>
            <person name="Oh H.-M."/>
        </authorList>
    </citation>
    <scope>NUCLEOTIDE SEQUENCE</scope>
    <source>
        <strain evidence="1">20NA77.7</strain>
    </source>
</reference>
<gene>
    <name evidence="1" type="ORF">RF683_06400</name>
</gene>
<proteinExistence type="predicted"/>
<dbReference type="Proteomes" id="UP001180481">
    <property type="component" value="Chromosome"/>
</dbReference>
<keyword evidence="2" id="KW-1185">Reference proteome</keyword>
<protein>
    <submittedName>
        <fullName evidence="1">Uncharacterized protein</fullName>
    </submittedName>
</protein>
<evidence type="ECO:0000313" key="1">
    <source>
        <dbReference type="EMBL" id="WMW77124.1"/>
    </source>
</evidence>
<sequence length="173" mass="20210">MKIAENAINTENDTIIKIVYVNEIKSNKKAAIFINELLVNETILKTINPNDIESVNVEKNDFEIENIKYYGKIKVITKNKYNPKLISLNKLKSKYVKTRMDDVIFKIDNEIITADYDKYVVDENYILKLVVENYEKEKLKISFITIITKTEDNIKKSKEIILRGSDEININNK</sequence>
<organism evidence="1 2">
    <name type="scientific">Flavobacterium nakdongensis</name>
    <dbReference type="NCBI Taxonomy" id="3073563"/>
    <lineage>
        <taxon>Bacteria</taxon>
        <taxon>Pseudomonadati</taxon>
        <taxon>Bacteroidota</taxon>
        <taxon>Flavobacteriia</taxon>
        <taxon>Flavobacteriales</taxon>
        <taxon>Flavobacteriaceae</taxon>
        <taxon>Flavobacterium</taxon>
    </lineage>
</organism>
<accession>A0ABY9R8Y1</accession>
<name>A0ABY9R8Y1_9FLAO</name>